<dbReference type="OrthoDB" id="4096362at2759"/>
<evidence type="ECO:0000313" key="12">
    <source>
        <dbReference type="EMBL" id="CEM26516.1"/>
    </source>
</evidence>
<keyword evidence="4 10" id="KW-1133">Transmembrane helix</keyword>
<comment type="subcellular location">
    <subcellularLocation>
        <location evidence="1">Endomembrane system</location>
        <topology evidence="1">Multi-pass membrane protein</topology>
    </subcellularLocation>
</comment>
<dbReference type="GO" id="GO:0019706">
    <property type="term" value="F:protein-cysteine S-palmitoyltransferase activity"/>
    <property type="evidence" value="ECO:0007669"/>
    <property type="project" value="UniProtKB-EC"/>
</dbReference>
<dbReference type="PROSITE" id="PS50216">
    <property type="entry name" value="DHHC"/>
    <property type="match status" value="1"/>
</dbReference>
<feature type="transmembrane region" description="Helical" evidence="10">
    <location>
        <begin position="198"/>
        <end position="222"/>
    </location>
</feature>
<dbReference type="EC" id="2.3.1.225" evidence="10"/>
<protein>
    <recommendedName>
        <fullName evidence="10">Palmitoyltransferase</fullName>
        <ecNumber evidence="10">2.3.1.225</ecNumber>
    </recommendedName>
</protein>
<name>A0A0G4GBP5_VITBC</name>
<feature type="transmembrane region" description="Helical" evidence="10">
    <location>
        <begin position="95"/>
        <end position="119"/>
    </location>
</feature>
<dbReference type="Pfam" id="PF01529">
    <property type="entry name" value="DHHC"/>
    <property type="match status" value="1"/>
</dbReference>
<gene>
    <name evidence="12" type="ORF">Vbra_6173</name>
</gene>
<evidence type="ECO:0000256" key="10">
    <source>
        <dbReference type="RuleBase" id="RU079119"/>
    </source>
</evidence>
<comment type="catalytic activity">
    <reaction evidence="9 10">
        <text>L-cysteinyl-[protein] + hexadecanoyl-CoA = S-hexadecanoyl-L-cysteinyl-[protein] + CoA</text>
        <dbReference type="Rhea" id="RHEA:36683"/>
        <dbReference type="Rhea" id="RHEA-COMP:10131"/>
        <dbReference type="Rhea" id="RHEA-COMP:11032"/>
        <dbReference type="ChEBI" id="CHEBI:29950"/>
        <dbReference type="ChEBI" id="CHEBI:57287"/>
        <dbReference type="ChEBI" id="CHEBI:57379"/>
        <dbReference type="ChEBI" id="CHEBI:74151"/>
        <dbReference type="EC" id="2.3.1.225"/>
    </reaction>
</comment>
<dbReference type="GO" id="GO:0005783">
    <property type="term" value="C:endoplasmic reticulum"/>
    <property type="evidence" value="ECO:0007669"/>
    <property type="project" value="TreeGrafter"/>
</dbReference>
<dbReference type="PANTHER" id="PTHR22883">
    <property type="entry name" value="ZINC FINGER DHHC DOMAIN CONTAINING PROTEIN"/>
    <property type="match status" value="1"/>
</dbReference>
<feature type="transmembrane region" description="Helical" evidence="10">
    <location>
        <begin position="242"/>
        <end position="266"/>
    </location>
</feature>
<sequence length="428" mass="49262">MRSPLDPLRIVEVDEDLMALMPSQSCSCPELLIGPDGWRGDHDVCCDGRGLMARETLPSVWTTLLAKLAPVIWSVVVTLPWLYVHSDDLAGEREVLFHLVYMPVLTVVSIVVLFVLIVWREPGFCLRNPHPTEDHPRNTCKDVYVNGHRIWRKWCDTCKIWRPLRGKHCSWCDMCVDRFDHHCPWVSQCIGARNHPCFLLWLWLTSLLLLEGFTVNAKLLAYDLPKGFLHMDFNSSLRRFHWQSWVSLVWCLHCVAFGGFVGWLTLYHSWLALTNQTTNERYKRSYRTNWYFYSPNICANLFDFCKGLCRKSLVFVDIEEMINNPRQRPPPRALGGETYQPLPRDFPPGPRGPGPVLAPILSYPSYPPAQMHDPFAAAMQMQSTEGWPLIYQPQIAAAQEMELATFPIDMPVVTGQAIPMQTFSQPLY</sequence>
<organism evidence="12 13">
    <name type="scientific">Vitrella brassicaformis (strain CCMP3155)</name>
    <dbReference type="NCBI Taxonomy" id="1169540"/>
    <lineage>
        <taxon>Eukaryota</taxon>
        <taxon>Sar</taxon>
        <taxon>Alveolata</taxon>
        <taxon>Colpodellida</taxon>
        <taxon>Vitrellaceae</taxon>
        <taxon>Vitrella</taxon>
    </lineage>
</organism>
<dbReference type="GO" id="GO:0005794">
    <property type="term" value="C:Golgi apparatus"/>
    <property type="evidence" value="ECO:0007669"/>
    <property type="project" value="TreeGrafter"/>
</dbReference>
<proteinExistence type="inferred from homology"/>
<evidence type="ECO:0000256" key="8">
    <source>
        <dbReference type="ARBA" id="ARBA00023315"/>
    </source>
</evidence>
<dbReference type="STRING" id="1169540.A0A0G4GBP5"/>
<keyword evidence="5 10" id="KW-0472">Membrane</keyword>
<dbReference type="InterPro" id="IPR039859">
    <property type="entry name" value="PFA4/ZDH16/20/ERF2-like"/>
</dbReference>
<dbReference type="PhylomeDB" id="A0A0G4GBP5"/>
<dbReference type="InParanoid" id="A0A0G4GBP5"/>
<dbReference type="AlphaFoldDB" id="A0A0G4GBP5"/>
<dbReference type="InterPro" id="IPR001594">
    <property type="entry name" value="Palmitoyltrfase_DHHC"/>
</dbReference>
<evidence type="ECO:0000256" key="6">
    <source>
        <dbReference type="ARBA" id="ARBA00023139"/>
    </source>
</evidence>
<evidence type="ECO:0000256" key="5">
    <source>
        <dbReference type="ARBA" id="ARBA00023136"/>
    </source>
</evidence>
<dbReference type="PANTHER" id="PTHR22883:SF43">
    <property type="entry name" value="PALMITOYLTRANSFERASE APP"/>
    <property type="match status" value="1"/>
</dbReference>
<evidence type="ECO:0000256" key="2">
    <source>
        <dbReference type="ARBA" id="ARBA00022679"/>
    </source>
</evidence>
<keyword evidence="8 10" id="KW-0012">Acyltransferase</keyword>
<feature type="transmembrane region" description="Helical" evidence="10">
    <location>
        <begin position="64"/>
        <end position="83"/>
    </location>
</feature>
<dbReference type="EMBL" id="CDMY01000618">
    <property type="protein sequence ID" value="CEM26516.1"/>
    <property type="molecule type" value="Genomic_DNA"/>
</dbReference>
<comment type="domain">
    <text evidence="10">The DHHC domain is required for palmitoyltransferase activity.</text>
</comment>
<comment type="similarity">
    <text evidence="10">Belongs to the DHHC palmitoyltransferase family.</text>
</comment>
<keyword evidence="2 10" id="KW-0808">Transferase</keyword>
<dbReference type="VEuPathDB" id="CryptoDB:Vbra_6173"/>
<evidence type="ECO:0000259" key="11">
    <source>
        <dbReference type="Pfam" id="PF01529"/>
    </source>
</evidence>
<evidence type="ECO:0000256" key="4">
    <source>
        <dbReference type="ARBA" id="ARBA00022989"/>
    </source>
</evidence>
<evidence type="ECO:0000313" key="13">
    <source>
        <dbReference type="Proteomes" id="UP000041254"/>
    </source>
</evidence>
<accession>A0A0G4GBP5</accession>
<keyword evidence="7" id="KW-0449">Lipoprotein</keyword>
<dbReference type="GO" id="GO:0006612">
    <property type="term" value="P:protein targeting to membrane"/>
    <property type="evidence" value="ECO:0007669"/>
    <property type="project" value="TreeGrafter"/>
</dbReference>
<dbReference type="Proteomes" id="UP000041254">
    <property type="component" value="Unassembled WGS sequence"/>
</dbReference>
<evidence type="ECO:0000256" key="9">
    <source>
        <dbReference type="ARBA" id="ARBA00048048"/>
    </source>
</evidence>
<keyword evidence="3 10" id="KW-0812">Transmembrane</keyword>
<evidence type="ECO:0000256" key="1">
    <source>
        <dbReference type="ARBA" id="ARBA00004127"/>
    </source>
</evidence>
<reference evidence="12 13" key="1">
    <citation type="submission" date="2014-11" db="EMBL/GenBank/DDBJ databases">
        <authorList>
            <person name="Zhu J."/>
            <person name="Qi W."/>
            <person name="Song R."/>
        </authorList>
    </citation>
    <scope>NUCLEOTIDE SEQUENCE [LARGE SCALE GENOMIC DNA]</scope>
</reference>
<feature type="domain" description="Palmitoyltransferase DHHC" evidence="11">
    <location>
        <begin position="152"/>
        <end position="284"/>
    </location>
</feature>
<evidence type="ECO:0000256" key="7">
    <source>
        <dbReference type="ARBA" id="ARBA00023288"/>
    </source>
</evidence>
<keyword evidence="13" id="KW-1185">Reference proteome</keyword>
<keyword evidence="6" id="KW-0564">Palmitate</keyword>
<evidence type="ECO:0000256" key="3">
    <source>
        <dbReference type="ARBA" id="ARBA00022692"/>
    </source>
</evidence>